<dbReference type="Proteomes" id="UP000695562">
    <property type="component" value="Unassembled WGS sequence"/>
</dbReference>
<feature type="domain" description="SD-repeat containing protein B" evidence="5">
    <location>
        <begin position="1762"/>
        <end position="1854"/>
    </location>
</feature>
<proteinExistence type="predicted"/>
<feature type="domain" description="SD-repeat containing protein B" evidence="5">
    <location>
        <begin position="2190"/>
        <end position="2268"/>
    </location>
</feature>
<feature type="domain" description="SD-repeat containing protein B" evidence="5">
    <location>
        <begin position="4354"/>
        <end position="4454"/>
    </location>
</feature>
<feature type="domain" description="SD-repeat containing protein B" evidence="5">
    <location>
        <begin position="3272"/>
        <end position="3362"/>
    </location>
</feature>
<dbReference type="PANTHER" id="PTHR23303">
    <property type="entry name" value="CARBOXYPEPTIDASE REGULATORY REGION-CONTAINING"/>
    <property type="match status" value="1"/>
</dbReference>
<accession>A0A8J4PNP7</accession>
<feature type="domain" description="SD-repeat containing protein B" evidence="5">
    <location>
        <begin position="1440"/>
        <end position="1508"/>
    </location>
</feature>
<feature type="domain" description="SD-repeat containing protein B" evidence="5">
    <location>
        <begin position="1868"/>
        <end position="1937"/>
    </location>
</feature>
<feature type="domain" description="SD-repeat containing protein B" evidence="5">
    <location>
        <begin position="1975"/>
        <end position="2067"/>
    </location>
</feature>
<feature type="domain" description="SD-repeat containing protein B" evidence="5">
    <location>
        <begin position="4674"/>
        <end position="4721"/>
    </location>
</feature>
<dbReference type="Pfam" id="PF17210">
    <property type="entry name" value="SdrD_B"/>
    <property type="match status" value="41"/>
</dbReference>
<feature type="domain" description="SD-repeat containing protein B" evidence="5">
    <location>
        <begin position="269"/>
        <end position="347"/>
    </location>
</feature>
<evidence type="ECO:0000256" key="1">
    <source>
        <dbReference type="ARBA" id="ARBA00004613"/>
    </source>
</evidence>
<reference evidence="6" key="1">
    <citation type="submission" date="2020-01" db="EMBL/GenBank/DDBJ databases">
        <title>Development of genomics and gene disruption for Polysphondylium violaceum indicates a role for the polyketide synthase stlB in stalk morphogenesis.</title>
        <authorList>
            <person name="Narita B."/>
            <person name="Kawabe Y."/>
            <person name="Kin K."/>
            <person name="Saito T."/>
            <person name="Gibbs R."/>
            <person name="Kuspa A."/>
            <person name="Muzny D."/>
            <person name="Queller D."/>
            <person name="Richards S."/>
            <person name="Strassman J."/>
            <person name="Sucgang R."/>
            <person name="Worley K."/>
            <person name="Schaap P."/>
        </authorList>
    </citation>
    <scope>NUCLEOTIDE SEQUENCE</scope>
    <source>
        <strain evidence="6">QSvi11</strain>
    </source>
</reference>
<feature type="domain" description="SD-repeat containing protein B" evidence="5">
    <location>
        <begin position="761"/>
        <end position="842"/>
    </location>
</feature>
<dbReference type="OrthoDB" id="21134at2759"/>
<feature type="domain" description="SD-repeat containing protein B" evidence="5">
    <location>
        <begin position="400"/>
        <end position="474"/>
    </location>
</feature>
<feature type="domain" description="SD-repeat containing protein B" evidence="5">
    <location>
        <begin position="2296"/>
        <end position="2364"/>
    </location>
</feature>
<feature type="domain" description="SD-repeat containing protein B" evidence="5">
    <location>
        <begin position="2830"/>
        <end position="2920"/>
    </location>
</feature>
<feature type="transmembrane region" description="Helical" evidence="4">
    <location>
        <begin position="7"/>
        <end position="25"/>
    </location>
</feature>
<feature type="domain" description="SD-repeat containing protein B" evidence="5">
    <location>
        <begin position="4568"/>
        <end position="4657"/>
    </location>
</feature>
<feature type="domain" description="SD-repeat containing protein B" evidence="5">
    <location>
        <begin position="4139"/>
        <end position="4210"/>
    </location>
</feature>
<dbReference type="InterPro" id="IPR033764">
    <property type="entry name" value="Sdr_B"/>
</dbReference>
<name>A0A8J4PNP7_9MYCE</name>
<dbReference type="GO" id="GO:0005576">
    <property type="term" value="C:extracellular region"/>
    <property type="evidence" value="ECO:0007669"/>
    <property type="project" value="UniProtKB-SubCell"/>
</dbReference>
<feature type="domain" description="SD-repeat containing protein B" evidence="5">
    <location>
        <begin position="3165"/>
        <end position="3239"/>
    </location>
</feature>
<keyword evidence="4" id="KW-0472">Membrane</keyword>
<dbReference type="InterPro" id="IPR013783">
    <property type="entry name" value="Ig-like_fold"/>
</dbReference>
<keyword evidence="4" id="KW-1133">Transmembrane helix</keyword>
<keyword evidence="3" id="KW-0732">Signal</keyword>
<gene>
    <name evidence="6" type="ORF">CYY_008354</name>
</gene>
<evidence type="ECO:0000256" key="2">
    <source>
        <dbReference type="ARBA" id="ARBA00022525"/>
    </source>
</evidence>
<sequence length="4721" mass="511233">MGNIKYNILKYLFIIYFILGIGVFSHENQVQEEYDQSSLVSKISPGKYGVICNYCTPVKNYLDFSKVAPTGFELLSQAHVKWVEGFPDVNITVTGTSNPVISGSSHSYLELSNNKNFFNITGKQDINSLLHYSCGNASSTVTFNFGEPVENFLMALFGVNSDVSVKIESFDKYGYPINMMNWDTIDHGILVRNSNYSNSAIKSNPDVHTLNLSWSNTDVNSYIILEPNQLVSRIKISVKGVNCDVECKGQLLYYSLLAIGECETLNNYAIGQYVFYDDNRDGIYQSNENPASEVQVSLYSYTDNKLIATTTTDSAGKYLFDNLPDGVYYVVFKTKDGYIFTVMGPDNVAKQDGFTDPIVLTPSGPNIVSVPPNSGINATLWDPKVNAGLTKIRYALTGDVCNDKNGDGSSNTAEDFLSNIQVVLFDSSNNEIGTAETDFNGKFVFDSLDSGVYSVKFVLPDGYMFTSSGVDSNGVISNIVLNQDTTIAVSPSQGFLTLPTTSRILLNVKACMRKISYAITGLTFKDKDRNGLYGSIELPFPSITVNLFENGILISTTQTDAKGDYIFDLLEQGVYDVQFIAPNGYHFSPITAESLPGQDGWVHDIEVNSATTVISTNPLVQATNEKQFIDAGLVNDLYAIGSYVWDDKNRNSIKDVDEVGHANIIVTVSLNGVSVGSAVTAEDGSYFVDDLAPGVYDIKFDLPDNYRFSPQTLDSRPNAQGVVNGVPLNPANPNLVNPSANVNADKIDPTVNAGIYFLTYSVGDFVWVDANKNGLFDNNEVGKPDVEVTIRHTTDAGIEDFLTKTDSTGHYFAENLPGPGEYCVFFEIPKGYTASPQTAQSVGDVDGHYCFTLSPLTTPPSTPTDPVDTDYYDDTIDQGLVPSSFAIGDFVFLDKDRNSLFDAAVDTPLKDVTVKLFKEGKLVATTTTDDNGIYHFDNLDAGEYSVVFSEKPGFSFTQISSDSKVDANGVVSNIQLSLDSPNVSPVQASDGSLEALYIDRNIDAAIVNPLFTVGTTVWLDKNANDKRDEGLGIPNVPVVIYNQNTGDVVNSTTTDQDGNYLFTNIPEGSYCVLIATPQGYIQVKTSADSPFVTDELCFTLSAGDNPNKDDVNIGFQPLLNIGEYVWIDKNNDGVKQAEEPLLPGVSITLTDQEFGNSSTLVTDENGYYRFTDLPPGDYCITGIIPAHYKQVATGPDSPFDSNTKYCVSLVDTVITNANLGLVPLYEVGDEVWLDPFNTGKRDNNSVGVPDVTIVLQDKDGNPIATTTTDSNGKYTFSDVAPGDYCAIATVPSGYQAVNASDESPFTSESSTESKFCFTVTGPRDDVDLGLIPFLSVGDQVWIDANNDKVFDSADVPKEEVVVTLTNGANGESSTVNTDSNGRYAFDDLLAGPYCIDFTVPDKYKVVEGSSDSITDSFGHYCFDLTTSRTDVDMGITPLFSVGEIAWLDKDNDLVRDSNEGLAGVELSLTDTQGNVIDTTTTEADGKYIFSDLTPGDYCVVATTPVETIPVTGSADSVFADGKYCFTFSGPVPVDRTDVNPGFVKVLDIGQYVWVDKNNNGQQDDDEPLLAGVSVHVFSPNGTDIANLVTDDNGKYSVKDVVPGDYCVEMTIPDHYKQVATGPDSPFDSDTKYCFTITDQSILDANLGLVPLYDIGDEVWLDPFNTGKRDNNSVGVPGVELTLTDKDGNSIDITTTDSNGKYKFEDVAPGDYCVIATVPAGYQAVNTSDESPFTSESSTESKYCFTVTGPNDKVDLGLIPFLSVGDQVWIDANNDDKYESTVDVPKSGYVVSLVNSATGQVQTTTTDVNGKYGFENLLAGPYCIFAGPIEKYVFVNASSDSVVDSDGNSCFDLTTSRTDVDIGLEPRFSVGEIAWLDKNNDLVRDATEDLSDVKLSLTDAQGNVIDTTTTDTEGGYIFANLPPGDYCVVAETPAGTIPVTGSADSIFVDSKYCFTFFGPVPIDRIDVNPGFVKVLDIGQFVWVDKNNNGQQDDDEPLLAGVQVHVFSPNGTTIADLVTDDNGKYIVKDVVPGDYCVEMTIPDHYKQVSYGPDSPFDSDTKYCFTITDQSILDANLGLVPLYDIGDEVWLDPFNTGKRDNNSVGVPDVPLSLVDENGNVIANTTTDSNGKYTFPDVAPGDYCVVADIPAGYQAVNTSDESPFSASSNVKSMYCFHLDGPKDNADLGLIPYLTIGDTVWIDVNNDDVYQEVTDIGKEGVKITLDNVAKGTSMDTITDANGKYTFTDLLAGPYCISVVSPDKYVFVNTSSDSVVDETGHYCFNLTAKNPNIDIGLEPLFSVGEIAWLDINNDLVRDSNEALPEVKLSLTDAQGNVLDTTTTDADGKYSFTELPAGDYCVVAETPIETIPVTGSADSIFVDGKYCFTFSGPAPVDRTDVNPGFVKVLDIGQYVWVDKNNNGQQDDDEPLLTGVSVHVFSPNGTDIANLVTDADGKYSVKDVVPGDYCVSMTIPDHYKQVVYSEDSPFDDDITYCFTITDESILDANLGLVPLYDIGDEVWLDPFNTGKRDNSSVGVPDVELTLTDKDGNPIATTTTDSNGKYKFEDVAPGDYCVVASVPSGYQAVNTSDDSPFSSSSPTESKFCFTVTGPNDKVDLGLIPFLSVGDQVWIDANNDKVFDSADVPKEEVVVALTNGANGEVTLVNTDANGKYIFEKLLAGPYCIDFTVPDKYKVVEGSSDSITDSFGHYCFDLTTSRTDVDMGITPLFSVGEIAWLDKDNDLVRDLDEALGNVELSLTDGQGNVLDSAVTDPSGHYSFVDLPAGDYCVVAETPAGTIPVTGSADSIFADGKYCFTFSGPVPVDRTDVNPGFVKVLDIGQYVWVDKNNNGQQDDDEPLLTGVNVHVFSPNGTDIANLVTDDNGKYSVKDVVPGDYCVEMTIPDHYKQVATGPDSPFDSDTKYCFTITDESILDANLGLVPLYDIGDEVWLDPFNTGKRDNNSVGVPDVTITLVDKEGNVIQTTLTDSSGKYTFSDVAPGDYCAIASVPTGYTIVNKSDESPFVLGGETGSSSGSSSGPVDTENAVYCFTVTGPRDDVDLGLIPYLSVGDQVWIDADNNQVFDETLDVVKEGVTINLYNVNNGNSYVADTDADGKYSFDDLLAGQYCITVDPIEKYVFVEGSSDSVVDETGKYCFNLTVTRDDVDVGLVPEFSVGEIAWLDKDNDGVRDANEALAGVVLTLTDGQGTEISNTTSDADGKYIFANLPPGDYCVVADTPVGTTPVTNSQDSVFADGKYCFTFSGSVPIDRTDVNPGFVKVLDIGQYVWVDKNNNGQQDDDEPLLTGVNVHIYSPNGTTIANLVTDDNGKYLVDDVVPGDYCVEMTIPDHYKQVATGPDSPFDSDTKYCFTITDESILDANLGLVPLYEVGDEVWLDPFNTGKRDNNSVGVTDVTIVLQDKDGNPIATTTTDSNGKYTFSDVAPGDYCAIATVPSGYQAVNTSDDSPFTSESSTESKFCFTVTGPRDDVDLGLIPFLSVGDQVWIDADNDHVYDSTLDAPKEGVKVELINQNTNVKLTQYTDAEGQYTFGDLLAGPYCVSVHPIEKFQFVKNSQDSVVDQEGYHCFDLTVDNYDIDIGLVPLFSVGNITWLDINNDGLREANESLSNVPLSLTDAAGNELVRISSDLNGNYLFDNLIPGQYCVVAETPVQTTPVTGSADSIFVDGKYCFTFSGPVPIDRTDVNPGFVKVLDIGQYVWVDKNNNGQQDFDEPLLTGVNVHVYSPNGTTILDTVTDTDGKYNVKDVVPGDYCVSMTIPPHYKQVVYSEDSPFDVNTTYCFKVVDESILDANLGLVPLYDIGDEVWLDPFNTGVRTPDSPGVANITLTLYDKQDNVVQTVVTDDNGKYSFPDVAPGDYCVKANVPQTYKPVNTSDDSPFSPLPPPLVIGHNDNSTDVQYCFTVTGPNDKVDLGVIPYLSIGTIVWVDGNNDKVLDIDQGDIGKEGTTLTLHNIATGDAQTTVTDADGHYSFDHLLAGPYCINVNPPAKYSFILNVVDSVIDVDGEYCFNLTVDNPDINIGLEPLFSVGKISWLDFNNDGLRQDNESLSNVKLTLTDENGDDIISISTDIYGDYIFDKLFAGQYCIVAETPVQTVPVTNSPDSVFADGKYCFEFSGPIPIDRTDVNPGFVKVLDIGEYVWVDKNNNGQQDFDEPLLSGVSVHVYAPNGTTILDTVTDADGKYNVKDVVPGDYCVSMTIPPHYKQVVYSEDSPFDVNTTYCFKVVDESILDANLGLVPLYDIGDEVWLDPFNTGKRDNSSVGIPNVELSLTDKDGNPITSTTTDNNGKYSFPDVPPGNYCIIATIPAGYKAVNTSDESPYVSVSATESVSCFVLDGPNDKEDLGLIPYLSIGSTVWIDSDNDKSFTQGVDEGKSENSITLTSVDSSETYTVNTDANGNYHFNELLPGNYCIQFTVPDKYRVVQDSEDSVTDATGKYCFNLTHDDPTIDMGIVPKFSIGEIAWIDKDNDLLRDSDEGLDNVKLTLTNGDDKSIIGTLLTAADGKYIFFDLPPGDYCVVAETPAGTIPVTGSADSVFVDGKYCLTFSGSVPIDRTDVNPGFVKVLDIGQYVWVDKNNNGQQDDDEPLLAGVQVHVFSPNGTDIANLVTDDTGHYIVKDQVPGDYCVEMTIPDHYKQVTTGPDSPFDTDTTYCFTITDESVLDANLGLVPLYDIGDEVWLDPFNTGKRDNSSVGVPGVELTLTDKDGNPIANTTTDNNGK</sequence>
<keyword evidence="4" id="KW-0812">Transmembrane</keyword>
<dbReference type="InterPro" id="IPR051417">
    <property type="entry name" value="SDr/BOS_complex"/>
</dbReference>
<feature type="domain" description="SD-repeat containing protein B" evidence="5">
    <location>
        <begin position="2081"/>
        <end position="2168"/>
    </location>
</feature>
<feature type="non-terminal residue" evidence="6">
    <location>
        <position position="4721"/>
    </location>
</feature>
<evidence type="ECO:0000256" key="4">
    <source>
        <dbReference type="SAM" id="Phobius"/>
    </source>
</evidence>
<feature type="domain" description="SD-repeat containing protein B" evidence="5">
    <location>
        <begin position="1226"/>
        <end position="1309"/>
    </location>
</feature>
<feature type="domain" description="SD-repeat containing protein B" evidence="5">
    <location>
        <begin position="2723"/>
        <end position="2792"/>
    </location>
</feature>
<comment type="subcellular location">
    <subcellularLocation>
        <location evidence="1">Secreted</location>
    </subcellularLocation>
</comment>
<feature type="domain" description="SD-repeat containing protein B" evidence="5">
    <location>
        <begin position="1120"/>
        <end position="1206"/>
    </location>
</feature>
<feature type="domain" description="SD-repeat containing protein B" evidence="5">
    <location>
        <begin position="2509"/>
        <end position="2612"/>
    </location>
</feature>
<evidence type="ECO:0000259" key="5">
    <source>
        <dbReference type="Pfam" id="PF17210"/>
    </source>
</evidence>
<feature type="domain" description="SD-repeat containing protein B" evidence="5">
    <location>
        <begin position="2403"/>
        <end position="2476"/>
    </location>
</feature>
<feature type="domain" description="SD-repeat containing protein B" evidence="5">
    <location>
        <begin position="1547"/>
        <end position="1639"/>
    </location>
</feature>
<feature type="domain" description="SD-repeat containing protein B" evidence="5">
    <location>
        <begin position="522"/>
        <end position="632"/>
    </location>
</feature>
<feature type="domain" description="SD-repeat containing protein B" evidence="5">
    <location>
        <begin position="2618"/>
        <end position="2699"/>
    </location>
</feature>
<feature type="domain" description="SD-repeat containing protein B" evidence="5">
    <location>
        <begin position="3378"/>
        <end position="3461"/>
    </location>
</feature>
<protein>
    <recommendedName>
        <fullName evidence="5">SD-repeat containing protein B domain-containing protein</fullName>
    </recommendedName>
</protein>
<evidence type="ECO:0000313" key="7">
    <source>
        <dbReference type="Proteomes" id="UP000695562"/>
    </source>
</evidence>
<evidence type="ECO:0000256" key="3">
    <source>
        <dbReference type="ARBA" id="ARBA00022729"/>
    </source>
</evidence>
<feature type="domain" description="SD-repeat containing protein B" evidence="5">
    <location>
        <begin position="3059"/>
        <end position="3132"/>
    </location>
</feature>
<keyword evidence="2" id="KW-0964">Secreted</keyword>
<feature type="domain" description="SD-repeat containing protein B" evidence="5">
    <location>
        <begin position="3806"/>
        <end position="3878"/>
    </location>
</feature>
<feature type="domain" description="SD-repeat containing protein B" evidence="5">
    <location>
        <begin position="3700"/>
        <end position="3771"/>
    </location>
</feature>
<feature type="domain" description="SD-repeat containing protein B" evidence="5">
    <location>
        <begin position="1012"/>
        <end position="1086"/>
    </location>
</feature>
<feature type="domain" description="SD-repeat containing protein B" evidence="5">
    <location>
        <begin position="4245"/>
        <end position="4318"/>
    </location>
</feature>
<dbReference type="PANTHER" id="PTHR23303:SF15">
    <property type="entry name" value="COLOSSIN-A"/>
    <property type="match status" value="1"/>
</dbReference>
<evidence type="ECO:0000313" key="6">
    <source>
        <dbReference type="EMBL" id="KAF2070327.1"/>
    </source>
</evidence>
<comment type="caution">
    <text evidence="6">The sequence shown here is derived from an EMBL/GenBank/DDBJ whole genome shotgun (WGS) entry which is preliminary data.</text>
</comment>
<feature type="domain" description="SD-repeat containing protein B" evidence="5">
    <location>
        <begin position="1335"/>
        <end position="1416"/>
    </location>
</feature>
<feature type="domain" description="SD-repeat containing protein B" evidence="5">
    <location>
        <begin position="3925"/>
        <end position="3999"/>
    </location>
</feature>
<dbReference type="EMBL" id="AJWJ01000507">
    <property type="protein sequence ID" value="KAF2070327.1"/>
    <property type="molecule type" value="Genomic_DNA"/>
</dbReference>
<feature type="domain" description="SD-repeat containing protein B" evidence="5">
    <location>
        <begin position="3487"/>
        <end position="3563"/>
    </location>
</feature>
<feature type="domain" description="SD-repeat containing protein B" evidence="5">
    <location>
        <begin position="1653"/>
        <end position="1738"/>
    </location>
</feature>
<dbReference type="Gene3D" id="2.60.40.10">
    <property type="entry name" value="Immunoglobulins"/>
    <property type="match status" value="41"/>
</dbReference>
<feature type="domain" description="SD-repeat containing protein B" evidence="5">
    <location>
        <begin position="886"/>
        <end position="970"/>
    </location>
</feature>
<feature type="domain" description="SD-repeat containing protein B" evidence="5">
    <location>
        <begin position="4460"/>
        <end position="4530"/>
    </location>
</feature>
<dbReference type="SUPFAM" id="SSF117074">
    <property type="entry name" value="Hypothetical protein PA1324"/>
    <property type="match status" value="41"/>
</dbReference>
<feature type="domain" description="SD-repeat containing protein B" evidence="5">
    <location>
        <begin position="3593"/>
        <end position="3662"/>
    </location>
</feature>
<organism evidence="6 7">
    <name type="scientific">Polysphondylium violaceum</name>
    <dbReference type="NCBI Taxonomy" id="133409"/>
    <lineage>
        <taxon>Eukaryota</taxon>
        <taxon>Amoebozoa</taxon>
        <taxon>Evosea</taxon>
        <taxon>Eumycetozoa</taxon>
        <taxon>Dictyostelia</taxon>
        <taxon>Dictyosteliales</taxon>
        <taxon>Dictyosteliaceae</taxon>
        <taxon>Polysphondylium</taxon>
    </lineage>
</organism>
<keyword evidence="7" id="KW-1185">Reference proteome</keyword>
<feature type="domain" description="SD-repeat containing protein B" evidence="5">
    <location>
        <begin position="2936"/>
        <end position="3009"/>
    </location>
</feature>
<feature type="domain" description="SD-repeat containing protein B" evidence="5">
    <location>
        <begin position="4032"/>
        <end position="4101"/>
    </location>
</feature>
<feature type="domain" description="SD-repeat containing protein B" evidence="5">
    <location>
        <begin position="639"/>
        <end position="714"/>
    </location>
</feature>